<protein>
    <submittedName>
        <fullName evidence="1">Uncharacterized protein</fullName>
    </submittedName>
</protein>
<proteinExistence type="predicted"/>
<organism evidence="1 2">
    <name type="scientific">Klebsiella oxytoca</name>
    <dbReference type="NCBI Taxonomy" id="571"/>
    <lineage>
        <taxon>Bacteria</taxon>
        <taxon>Pseudomonadati</taxon>
        <taxon>Pseudomonadota</taxon>
        <taxon>Gammaproteobacteria</taxon>
        <taxon>Enterobacterales</taxon>
        <taxon>Enterobacteriaceae</taxon>
        <taxon>Klebsiella/Raoultella group</taxon>
        <taxon>Klebsiella</taxon>
    </lineage>
</organism>
<dbReference type="AlphaFoldDB" id="A0A318FQX1"/>
<accession>A0A318FQX1</accession>
<name>A0A318FQX1_KLEOX</name>
<dbReference type="Proteomes" id="UP000247485">
    <property type="component" value="Unassembled WGS sequence"/>
</dbReference>
<gene>
    <name evidence="1" type="ORF">DET57_10694</name>
</gene>
<evidence type="ECO:0000313" key="1">
    <source>
        <dbReference type="EMBL" id="PXW45846.1"/>
    </source>
</evidence>
<reference evidence="1 2" key="1">
    <citation type="submission" date="2018-05" db="EMBL/GenBank/DDBJ databases">
        <title>Freshwater and sediment microbial communities from various areas in North America, analyzing microbe dynamics in response to fracking.</title>
        <authorList>
            <person name="Lamendella R."/>
        </authorList>
    </citation>
    <scope>NUCLEOTIDE SEQUENCE [LARGE SCALE GENOMIC DNA]</scope>
    <source>
        <strain evidence="1 2">67</strain>
    </source>
</reference>
<comment type="caution">
    <text evidence="1">The sequence shown here is derived from an EMBL/GenBank/DDBJ whole genome shotgun (WGS) entry which is preliminary data.</text>
</comment>
<dbReference type="EMBL" id="QJJG01000006">
    <property type="protein sequence ID" value="PXW45846.1"/>
    <property type="molecule type" value="Genomic_DNA"/>
</dbReference>
<evidence type="ECO:0000313" key="2">
    <source>
        <dbReference type="Proteomes" id="UP000247485"/>
    </source>
</evidence>
<sequence>MLREDLSENGLRAVLFCLENVQFECFYRQICSGNVKNAATVGDNRSRLTKVMPL</sequence>